<gene>
    <name evidence="1" type="ORF">B0X71_03030</name>
</gene>
<name>A0A1Q2KVD9_9BACL</name>
<dbReference type="EMBL" id="CP019640">
    <property type="protein sequence ID" value="AQQ52185.1"/>
    <property type="molecule type" value="Genomic_DNA"/>
</dbReference>
<dbReference type="RefSeq" id="WP_077588056.1">
    <property type="nucleotide sequence ID" value="NZ_CP019640.1"/>
</dbReference>
<proteinExistence type="predicted"/>
<dbReference type="Proteomes" id="UP000188184">
    <property type="component" value="Chromosome"/>
</dbReference>
<sequence length="127" mass="15030">MHLHMMEQPKIAGLDELQLIVNELKAARWVYGPDKEDMEEDDEAWLLLTVIDSHQPEAAEQPVDTIRLLVHFLSEYGWHDDEEMQLHLEQLLSRASAFLPKHKRYRRTFRNWLRTAAGYSHNRNLAI</sequence>
<reference evidence="1 2" key="1">
    <citation type="submission" date="2017-02" db="EMBL/GenBank/DDBJ databases">
        <title>The complete genomic sequence of a novel cold adapted crude oil-degrading bacterium Planococcus qaidamina Y42.</title>
        <authorList>
            <person name="Yang R."/>
        </authorList>
    </citation>
    <scope>NUCLEOTIDE SEQUENCE [LARGE SCALE GENOMIC DNA]</scope>
    <source>
        <strain evidence="1 2">Y42</strain>
    </source>
</reference>
<evidence type="ECO:0000313" key="1">
    <source>
        <dbReference type="EMBL" id="AQQ52185.1"/>
    </source>
</evidence>
<accession>A0A1Q2KVD9</accession>
<dbReference type="OrthoDB" id="2427315at2"/>
<keyword evidence="2" id="KW-1185">Reference proteome</keyword>
<dbReference type="KEGG" id="pmar:B0X71_03030"/>
<evidence type="ECO:0000313" key="2">
    <source>
        <dbReference type="Proteomes" id="UP000188184"/>
    </source>
</evidence>
<dbReference type="AlphaFoldDB" id="A0A1Q2KVD9"/>
<protein>
    <submittedName>
        <fullName evidence="1">Uncharacterized protein</fullName>
    </submittedName>
</protein>
<organism evidence="1 2">
    <name type="scientific">Planococcus lenghuensis</name>
    <dbReference type="NCBI Taxonomy" id="2213202"/>
    <lineage>
        <taxon>Bacteria</taxon>
        <taxon>Bacillati</taxon>
        <taxon>Bacillota</taxon>
        <taxon>Bacilli</taxon>
        <taxon>Bacillales</taxon>
        <taxon>Caryophanaceae</taxon>
        <taxon>Planococcus</taxon>
    </lineage>
</organism>